<proteinExistence type="predicted"/>
<evidence type="ECO:0000313" key="3">
    <source>
        <dbReference type="Proteomes" id="UP001600888"/>
    </source>
</evidence>
<evidence type="ECO:0000313" key="2">
    <source>
        <dbReference type="EMBL" id="KAL2274508.1"/>
    </source>
</evidence>
<keyword evidence="3" id="KW-1185">Reference proteome</keyword>
<evidence type="ECO:0000256" key="1">
    <source>
        <dbReference type="SAM" id="MobiDB-lite"/>
    </source>
</evidence>
<accession>A0ABR4DVW3</accession>
<protein>
    <submittedName>
        <fullName evidence="2">Uncharacterized protein</fullName>
    </submittedName>
</protein>
<feature type="region of interest" description="Disordered" evidence="1">
    <location>
        <begin position="48"/>
        <end position="75"/>
    </location>
</feature>
<organism evidence="2 3">
    <name type="scientific">Diaporthe vaccinii</name>
    <dbReference type="NCBI Taxonomy" id="105482"/>
    <lineage>
        <taxon>Eukaryota</taxon>
        <taxon>Fungi</taxon>
        <taxon>Dikarya</taxon>
        <taxon>Ascomycota</taxon>
        <taxon>Pezizomycotina</taxon>
        <taxon>Sordariomycetes</taxon>
        <taxon>Sordariomycetidae</taxon>
        <taxon>Diaporthales</taxon>
        <taxon>Diaporthaceae</taxon>
        <taxon>Diaporthe</taxon>
        <taxon>Diaporthe eres species complex</taxon>
    </lineage>
</organism>
<feature type="compositionally biased region" description="Polar residues" evidence="1">
    <location>
        <begin position="53"/>
        <end position="75"/>
    </location>
</feature>
<reference evidence="2 3" key="1">
    <citation type="submission" date="2024-03" db="EMBL/GenBank/DDBJ databases">
        <title>A high-quality draft genome sequence of Diaporthe vaccinii, a causative agent of upright dieback and viscid rot disease in cranberry plants.</title>
        <authorList>
            <person name="Sarrasin M."/>
            <person name="Lang B.F."/>
            <person name="Burger G."/>
        </authorList>
    </citation>
    <scope>NUCLEOTIDE SEQUENCE [LARGE SCALE GENOMIC DNA]</scope>
    <source>
        <strain evidence="2 3">IS7</strain>
    </source>
</reference>
<sequence>MARARLPRLWLRSELLTCSGQLVSGSLGLRSAVLCWIRLLHREQNLRPIKGSPGTTLPTSQRKSNPSPSSARSTTQSFTFQRYRLHFDDLKLPSPQLQVQTSNRLHTLLLNSVSYSTQPPTCLQIFAPSTRLVPSRPRVFIVVILPSSTEADPIIENNTVDT</sequence>
<dbReference type="EMBL" id="JBAWTH010000155">
    <property type="protein sequence ID" value="KAL2274508.1"/>
    <property type="molecule type" value="Genomic_DNA"/>
</dbReference>
<name>A0ABR4DVW3_9PEZI</name>
<dbReference type="Proteomes" id="UP001600888">
    <property type="component" value="Unassembled WGS sequence"/>
</dbReference>
<gene>
    <name evidence="2" type="ORF">FJTKL_03175</name>
</gene>
<comment type="caution">
    <text evidence="2">The sequence shown here is derived from an EMBL/GenBank/DDBJ whole genome shotgun (WGS) entry which is preliminary data.</text>
</comment>